<organism evidence="1 2">
    <name type="scientific">Bradyrhizobium arachidis</name>
    <dbReference type="NCBI Taxonomy" id="858423"/>
    <lineage>
        <taxon>Bacteria</taxon>
        <taxon>Pseudomonadati</taxon>
        <taxon>Pseudomonadota</taxon>
        <taxon>Alphaproteobacteria</taxon>
        <taxon>Hyphomicrobiales</taxon>
        <taxon>Nitrobacteraceae</taxon>
        <taxon>Bradyrhizobium</taxon>
    </lineage>
</organism>
<dbReference type="AlphaFoldDB" id="A0AAE7NTF7"/>
<dbReference type="Gene3D" id="3.50.50.60">
    <property type="entry name" value="FAD/NAD(P)-binding domain"/>
    <property type="match status" value="1"/>
</dbReference>
<protein>
    <recommendedName>
        <fullName evidence="3">Dehydrogenase (Flavoprotein)</fullName>
    </recommendedName>
</protein>
<reference evidence="1 2" key="1">
    <citation type="submission" date="2018-06" db="EMBL/GenBank/DDBJ databases">
        <title>Comparative genomics of Bradyrhizobium nodulating Arachidis hypogaea.</title>
        <authorList>
            <person name="Li Y."/>
        </authorList>
    </citation>
    <scope>NUCLEOTIDE SEQUENCE [LARGE SCALE GENOMIC DNA]</scope>
    <source>
        <strain evidence="1 2">CCBAU 051107</strain>
    </source>
</reference>
<proteinExistence type="predicted"/>
<dbReference type="Pfam" id="PF12831">
    <property type="entry name" value="FAD_oxidored"/>
    <property type="match status" value="1"/>
</dbReference>
<dbReference type="SUPFAM" id="SSF51905">
    <property type="entry name" value="FAD/NAD(P)-binding domain"/>
    <property type="match status" value="1"/>
</dbReference>
<name>A0AAE7NTF7_9BRAD</name>
<dbReference type="InterPro" id="IPR036188">
    <property type="entry name" value="FAD/NAD-bd_sf"/>
</dbReference>
<evidence type="ECO:0000313" key="2">
    <source>
        <dbReference type="Proteomes" id="UP000594015"/>
    </source>
</evidence>
<dbReference type="PANTHER" id="PTHR43747">
    <property type="entry name" value="FAD-BINDING PROTEIN"/>
    <property type="match status" value="1"/>
</dbReference>
<evidence type="ECO:0000313" key="1">
    <source>
        <dbReference type="EMBL" id="QOZ71016.1"/>
    </source>
</evidence>
<sequence>MSLHRSIQDVCVVGGGPAGTTVSRRLAQLGYRVCLIERQDGSRRPAAEALPSSIRGPLEQLDLWEGLEQVGYLRCDRMRARWRDEAASQQDNAAIIVDRTLFDRFLIEAARKAGVTVLCPARARRPAFVDERWIIPIDARDAGALVVEAQFLVDATGRRGGCRPAGAPTIALCGRWQGKVSSSPAEMCIDAGEHAWFWAAPLSHDSATAQVFIHPQSYTRRGAADCATLYRTLLDQSRLAREFLRGLSLADIRIRDATFRVDNETVTPNSIKVGDRAFAMDPLSSQGVQAAIRSGLQASAVIHTILRRADLEAALEFYRATLQGAVKVHDRHASEVYASQALYASSFWQSRSSTRSLEEKKPAASIRISDNPELMLSQNARLIALPVIEGDEIRRRTALTHPGLERPVAWLGGVPLGTVLSAIRSKRPAASILAEWSGQTTPAQAHALLDWMIAREILVNA</sequence>
<dbReference type="PRINTS" id="PR00420">
    <property type="entry name" value="RNGMNOXGNASE"/>
</dbReference>
<dbReference type="KEGG" id="barh:WN72_35435"/>
<dbReference type="Gene3D" id="3.30.9.100">
    <property type="match status" value="1"/>
</dbReference>
<dbReference type="PANTHER" id="PTHR43747:SF1">
    <property type="entry name" value="SLR1998 PROTEIN"/>
    <property type="match status" value="1"/>
</dbReference>
<accession>A0AAE7NTF7</accession>
<dbReference type="Proteomes" id="UP000594015">
    <property type="component" value="Chromosome"/>
</dbReference>
<dbReference type="EMBL" id="CP030050">
    <property type="protein sequence ID" value="QOZ71016.1"/>
    <property type="molecule type" value="Genomic_DNA"/>
</dbReference>
<evidence type="ECO:0008006" key="3">
    <source>
        <dbReference type="Google" id="ProtNLM"/>
    </source>
</evidence>
<gene>
    <name evidence="1" type="ORF">WN72_35435</name>
</gene>
<dbReference type="InterPro" id="IPR050816">
    <property type="entry name" value="Flavin-dep_Halogenase_NPB"/>
</dbReference>